<sequence length="198" mass="21345">MNRSTANTPTRERILNAAMEVFAARGYHGTVVDTITAASGTSKGAFYHYFPSKQAIFLTLMDELASDVEHGVELVIASEQGALAKVEAALQVVLETAAARRDLVRILLIEAVGLGPTLEGARLEIHRRFARLIQRHLDRATTDGDIPPQDTALAARAWIGALNEVITQWLMSGTSDLMSSLPALRILLLRSIGAAGKS</sequence>
<dbReference type="InterPro" id="IPR036271">
    <property type="entry name" value="Tet_transcr_reg_TetR-rel_C_sf"/>
</dbReference>
<dbReference type="GO" id="GO:0003700">
    <property type="term" value="F:DNA-binding transcription factor activity"/>
    <property type="evidence" value="ECO:0007669"/>
    <property type="project" value="TreeGrafter"/>
</dbReference>
<dbReference type="SUPFAM" id="SSF48498">
    <property type="entry name" value="Tetracyclin repressor-like, C-terminal domain"/>
    <property type="match status" value="1"/>
</dbReference>
<dbReference type="Pfam" id="PF00440">
    <property type="entry name" value="TetR_N"/>
    <property type="match status" value="1"/>
</dbReference>
<dbReference type="PRINTS" id="PR00455">
    <property type="entry name" value="HTHTETR"/>
</dbReference>
<dbReference type="GO" id="GO:0000976">
    <property type="term" value="F:transcription cis-regulatory region binding"/>
    <property type="evidence" value="ECO:0007669"/>
    <property type="project" value="TreeGrafter"/>
</dbReference>
<proteinExistence type="predicted"/>
<feature type="domain" description="HTH tetR-type" evidence="3">
    <location>
        <begin position="8"/>
        <end position="68"/>
    </location>
</feature>
<dbReference type="Proteomes" id="UP000318661">
    <property type="component" value="Unassembled WGS sequence"/>
</dbReference>
<organism evidence="4 5">
    <name type="scientific">Candidatus Segetimicrobium genomatis</name>
    <dbReference type="NCBI Taxonomy" id="2569760"/>
    <lineage>
        <taxon>Bacteria</taxon>
        <taxon>Bacillati</taxon>
        <taxon>Candidatus Sysuimicrobiota</taxon>
        <taxon>Candidatus Sysuimicrobiia</taxon>
        <taxon>Candidatus Sysuimicrobiales</taxon>
        <taxon>Candidatus Segetimicrobiaceae</taxon>
        <taxon>Candidatus Segetimicrobium</taxon>
    </lineage>
</organism>
<dbReference type="InterPro" id="IPR001647">
    <property type="entry name" value="HTH_TetR"/>
</dbReference>
<dbReference type="PROSITE" id="PS50977">
    <property type="entry name" value="HTH_TETR_2"/>
    <property type="match status" value="1"/>
</dbReference>
<evidence type="ECO:0000256" key="2">
    <source>
        <dbReference type="PROSITE-ProRule" id="PRU00335"/>
    </source>
</evidence>
<dbReference type="InterPro" id="IPR009057">
    <property type="entry name" value="Homeodomain-like_sf"/>
</dbReference>
<comment type="caution">
    <text evidence="4">The sequence shown here is derived from an EMBL/GenBank/DDBJ whole genome shotgun (WGS) entry which is preliminary data.</text>
</comment>
<dbReference type="Gene3D" id="1.10.10.60">
    <property type="entry name" value="Homeodomain-like"/>
    <property type="match status" value="1"/>
</dbReference>
<gene>
    <name evidence="4" type="ORF">E6G99_08365</name>
</gene>
<reference evidence="4 5" key="1">
    <citation type="journal article" date="2019" name="Nat. Microbiol.">
        <title>Mediterranean grassland soil C-N compound turnover is dependent on rainfall and depth, and is mediated by genomically divergent microorganisms.</title>
        <authorList>
            <person name="Diamond S."/>
            <person name="Andeer P.F."/>
            <person name="Li Z."/>
            <person name="Crits-Christoph A."/>
            <person name="Burstein D."/>
            <person name="Anantharaman K."/>
            <person name="Lane K.R."/>
            <person name="Thomas B.C."/>
            <person name="Pan C."/>
            <person name="Northen T.R."/>
            <person name="Banfield J.F."/>
        </authorList>
    </citation>
    <scope>NUCLEOTIDE SEQUENCE [LARGE SCALE GENOMIC DNA]</scope>
    <source>
        <strain evidence="4">NP_2</strain>
    </source>
</reference>
<dbReference type="AlphaFoldDB" id="A0A537LFX7"/>
<dbReference type="Gene3D" id="1.10.357.10">
    <property type="entry name" value="Tetracycline Repressor, domain 2"/>
    <property type="match status" value="1"/>
</dbReference>
<evidence type="ECO:0000313" key="5">
    <source>
        <dbReference type="Proteomes" id="UP000318661"/>
    </source>
</evidence>
<accession>A0A537LFX7</accession>
<keyword evidence="1 2" id="KW-0238">DNA-binding</keyword>
<dbReference type="EMBL" id="VBAJ01000212">
    <property type="protein sequence ID" value="TMJ06923.1"/>
    <property type="molecule type" value="Genomic_DNA"/>
</dbReference>
<name>A0A537LFX7_9BACT</name>
<evidence type="ECO:0000313" key="4">
    <source>
        <dbReference type="EMBL" id="TMJ06923.1"/>
    </source>
</evidence>
<dbReference type="SUPFAM" id="SSF46689">
    <property type="entry name" value="Homeodomain-like"/>
    <property type="match status" value="1"/>
</dbReference>
<dbReference type="PANTHER" id="PTHR30055">
    <property type="entry name" value="HTH-TYPE TRANSCRIPTIONAL REGULATOR RUTR"/>
    <property type="match status" value="1"/>
</dbReference>
<dbReference type="InterPro" id="IPR050109">
    <property type="entry name" value="HTH-type_TetR-like_transc_reg"/>
</dbReference>
<protein>
    <submittedName>
        <fullName evidence="4">TetR/AcrR family transcriptional regulator</fullName>
    </submittedName>
</protein>
<dbReference type="Pfam" id="PF17932">
    <property type="entry name" value="TetR_C_24"/>
    <property type="match status" value="1"/>
</dbReference>
<evidence type="ECO:0000256" key="1">
    <source>
        <dbReference type="ARBA" id="ARBA00023125"/>
    </source>
</evidence>
<dbReference type="InterPro" id="IPR041490">
    <property type="entry name" value="KstR2_TetR_C"/>
</dbReference>
<evidence type="ECO:0000259" key="3">
    <source>
        <dbReference type="PROSITE" id="PS50977"/>
    </source>
</evidence>
<feature type="DNA-binding region" description="H-T-H motif" evidence="2">
    <location>
        <begin position="31"/>
        <end position="50"/>
    </location>
</feature>
<dbReference type="PANTHER" id="PTHR30055:SF226">
    <property type="entry name" value="HTH-TYPE TRANSCRIPTIONAL REGULATOR PKSA"/>
    <property type="match status" value="1"/>
</dbReference>